<dbReference type="HOGENOM" id="CLU_051874_1_0_1"/>
<dbReference type="InterPro" id="IPR036108">
    <property type="entry name" value="4pyrrol_syn_uPrphyn_synt_sf"/>
</dbReference>
<dbReference type="EMBL" id="CH964232">
    <property type="protein sequence ID" value="EDW80717.1"/>
    <property type="molecule type" value="Genomic_DNA"/>
</dbReference>
<evidence type="ECO:0000313" key="13">
    <source>
        <dbReference type="EMBL" id="EDW80717.1"/>
    </source>
</evidence>
<dbReference type="Gene3D" id="3.40.50.10090">
    <property type="match status" value="2"/>
</dbReference>
<dbReference type="AlphaFoldDB" id="B4NA74"/>
<keyword evidence="5 13" id="KW-0456">Lyase</keyword>
<dbReference type="SUPFAM" id="SSF69618">
    <property type="entry name" value="HemD-like"/>
    <property type="match status" value="1"/>
</dbReference>
<dbReference type="GO" id="GO:0004852">
    <property type="term" value="F:uroporphyrinogen-III synthase activity"/>
    <property type="evidence" value="ECO:0007669"/>
    <property type="project" value="UniProtKB-EC"/>
</dbReference>
<evidence type="ECO:0000256" key="9">
    <source>
        <dbReference type="ARBA" id="ARBA00040167"/>
    </source>
</evidence>
<sequence>MGDCVKHSVVLLKSQTQDDSYDERPNLEAIYINPVTYVFKNIPRLRAKLLNPHKYAGIILCAPRCVYAVNEALQKDPLPTCWRPLHNYALGKNTRNMAYYSLQNLPTMGVSACSAHNLCDLIRETFGPKRDLPFLLPCGNLASNTLHLRLVAQGFRVDSCECFESQCHPHFMNSMKQALKLKKLETIVFFSPASVKSGAEFIKKYSVSIEDRKLIAVGRQTQKAMLESGLKIHRLVESPLEESVVNAIIN</sequence>
<dbReference type="Pfam" id="PF02602">
    <property type="entry name" value="HEM4"/>
    <property type="match status" value="1"/>
</dbReference>
<dbReference type="eggNOG" id="KOG4132">
    <property type="taxonomic scope" value="Eukaryota"/>
</dbReference>
<dbReference type="OMA" id="VNANNLC"/>
<dbReference type="GO" id="GO:0006785">
    <property type="term" value="P:heme B biosynthetic process"/>
    <property type="evidence" value="ECO:0007669"/>
    <property type="project" value="UniProtKB-ARBA"/>
</dbReference>
<dbReference type="GO" id="GO:0006782">
    <property type="term" value="P:protoporphyrinogen IX biosynthetic process"/>
    <property type="evidence" value="ECO:0007669"/>
    <property type="project" value="UniProtKB-UniPathway"/>
</dbReference>
<gene>
    <name evidence="13" type="primary">Dwil\GK19190</name>
    <name evidence="13" type="ORF">Dwil_GK19190</name>
</gene>
<organism evidence="13 14">
    <name type="scientific">Drosophila willistoni</name>
    <name type="common">Fruit fly</name>
    <dbReference type="NCBI Taxonomy" id="7260"/>
    <lineage>
        <taxon>Eukaryota</taxon>
        <taxon>Metazoa</taxon>
        <taxon>Ecdysozoa</taxon>
        <taxon>Arthropoda</taxon>
        <taxon>Hexapoda</taxon>
        <taxon>Insecta</taxon>
        <taxon>Pterygota</taxon>
        <taxon>Neoptera</taxon>
        <taxon>Endopterygota</taxon>
        <taxon>Diptera</taxon>
        <taxon>Brachycera</taxon>
        <taxon>Muscomorpha</taxon>
        <taxon>Ephydroidea</taxon>
        <taxon>Drosophilidae</taxon>
        <taxon>Drosophila</taxon>
        <taxon>Sophophora</taxon>
    </lineage>
</organism>
<dbReference type="Proteomes" id="UP000007798">
    <property type="component" value="Unassembled WGS sequence"/>
</dbReference>
<comment type="similarity">
    <text evidence="2">Belongs to the uroporphyrinogen-III synthase family.</text>
</comment>
<comment type="function">
    <text evidence="11">Catalyzes cyclization of the linear tetrapyrrole, hydroxymethylbilane, to the macrocyclic uroporphyrinogen III, the branch point for the various sub-pathways leading to the wide diversity of porphyrins. Porphyrins act as cofactors for a multitude of enzymes that perform a variety of processes within the cell such as methionine synthesis (vitamin B12) or oxygen transport (heme).</text>
</comment>
<evidence type="ECO:0000256" key="4">
    <source>
        <dbReference type="ARBA" id="ARBA00023133"/>
    </source>
</evidence>
<dbReference type="EC" id="4.2.1.75" evidence="3"/>
<evidence type="ECO:0000259" key="12">
    <source>
        <dbReference type="Pfam" id="PF02602"/>
    </source>
</evidence>
<keyword evidence="14" id="KW-1185">Reference proteome</keyword>
<evidence type="ECO:0000256" key="5">
    <source>
        <dbReference type="ARBA" id="ARBA00023239"/>
    </source>
</evidence>
<evidence type="ECO:0000256" key="6">
    <source>
        <dbReference type="ARBA" id="ARBA00023244"/>
    </source>
</evidence>
<dbReference type="KEGG" id="dwi:6647016"/>
<dbReference type="FunFam" id="3.40.50.10090:FF:000003">
    <property type="entry name" value="uroporphyrinogen-III synthase"/>
    <property type="match status" value="1"/>
</dbReference>
<dbReference type="PANTHER" id="PTHR12390">
    <property type="entry name" value="UROPORPHYRINOGEN III SYNTHASE"/>
    <property type="match status" value="1"/>
</dbReference>
<evidence type="ECO:0000256" key="11">
    <source>
        <dbReference type="ARBA" id="ARBA00060039"/>
    </source>
</evidence>
<dbReference type="FunCoup" id="B4NA74">
    <property type="interactions" value="181"/>
</dbReference>
<dbReference type="STRING" id="7260.B4NA74"/>
<dbReference type="UniPathway" id="UPA00251">
    <property type="reaction ID" value="UER00320"/>
</dbReference>
<evidence type="ECO:0000256" key="1">
    <source>
        <dbReference type="ARBA" id="ARBA00004772"/>
    </source>
</evidence>
<reference evidence="13 14" key="1">
    <citation type="journal article" date="2007" name="Nature">
        <title>Evolution of genes and genomes on the Drosophila phylogeny.</title>
        <authorList>
            <consortium name="Drosophila 12 Genomes Consortium"/>
            <person name="Clark A.G."/>
            <person name="Eisen M.B."/>
            <person name="Smith D.R."/>
            <person name="Bergman C.M."/>
            <person name="Oliver B."/>
            <person name="Markow T.A."/>
            <person name="Kaufman T.C."/>
            <person name="Kellis M."/>
            <person name="Gelbart W."/>
            <person name="Iyer V.N."/>
            <person name="Pollard D.A."/>
            <person name="Sackton T.B."/>
            <person name="Larracuente A.M."/>
            <person name="Singh N.D."/>
            <person name="Abad J.P."/>
            <person name="Abt D.N."/>
            <person name="Adryan B."/>
            <person name="Aguade M."/>
            <person name="Akashi H."/>
            <person name="Anderson W.W."/>
            <person name="Aquadro C.F."/>
            <person name="Ardell D.H."/>
            <person name="Arguello R."/>
            <person name="Artieri C.G."/>
            <person name="Barbash D.A."/>
            <person name="Barker D."/>
            <person name="Barsanti P."/>
            <person name="Batterham P."/>
            <person name="Batzoglou S."/>
            <person name="Begun D."/>
            <person name="Bhutkar A."/>
            <person name="Blanco E."/>
            <person name="Bosak S.A."/>
            <person name="Bradley R.K."/>
            <person name="Brand A.D."/>
            <person name="Brent M.R."/>
            <person name="Brooks A.N."/>
            <person name="Brown R.H."/>
            <person name="Butlin R.K."/>
            <person name="Caggese C."/>
            <person name="Calvi B.R."/>
            <person name="Bernardo de Carvalho A."/>
            <person name="Caspi A."/>
            <person name="Castrezana S."/>
            <person name="Celniker S.E."/>
            <person name="Chang J.L."/>
            <person name="Chapple C."/>
            <person name="Chatterji S."/>
            <person name="Chinwalla A."/>
            <person name="Civetta A."/>
            <person name="Clifton S.W."/>
            <person name="Comeron J.M."/>
            <person name="Costello J.C."/>
            <person name="Coyne J.A."/>
            <person name="Daub J."/>
            <person name="David R.G."/>
            <person name="Delcher A.L."/>
            <person name="Delehaunty K."/>
            <person name="Do C.B."/>
            <person name="Ebling H."/>
            <person name="Edwards K."/>
            <person name="Eickbush T."/>
            <person name="Evans J.D."/>
            <person name="Filipski A."/>
            <person name="Findeiss S."/>
            <person name="Freyhult E."/>
            <person name="Fulton L."/>
            <person name="Fulton R."/>
            <person name="Garcia A.C."/>
            <person name="Gardiner A."/>
            <person name="Garfield D.A."/>
            <person name="Garvin B.E."/>
            <person name="Gibson G."/>
            <person name="Gilbert D."/>
            <person name="Gnerre S."/>
            <person name="Godfrey J."/>
            <person name="Good R."/>
            <person name="Gotea V."/>
            <person name="Gravely B."/>
            <person name="Greenberg A.J."/>
            <person name="Griffiths-Jones S."/>
            <person name="Gross S."/>
            <person name="Guigo R."/>
            <person name="Gustafson E.A."/>
            <person name="Haerty W."/>
            <person name="Hahn M.W."/>
            <person name="Halligan D.L."/>
            <person name="Halpern A.L."/>
            <person name="Halter G.M."/>
            <person name="Han M.V."/>
            <person name="Heger A."/>
            <person name="Hillier L."/>
            <person name="Hinrichs A.S."/>
            <person name="Holmes I."/>
            <person name="Hoskins R.A."/>
            <person name="Hubisz M.J."/>
            <person name="Hultmark D."/>
            <person name="Huntley M.A."/>
            <person name="Jaffe D.B."/>
            <person name="Jagadeeshan S."/>
            <person name="Jeck W.R."/>
            <person name="Johnson J."/>
            <person name="Jones C.D."/>
            <person name="Jordan W.C."/>
            <person name="Karpen G.H."/>
            <person name="Kataoka E."/>
            <person name="Keightley P.D."/>
            <person name="Kheradpour P."/>
            <person name="Kirkness E.F."/>
            <person name="Koerich L.B."/>
            <person name="Kristiansen K."/>
            <person name="Kudrna D."/>
            <person name="Kulathinal R.J."/>
            <person name="Kumar S."/>
            <person name="Kwok R."/>
            <person name="Lander E."/>
            <person name="Langley C.H."/>
            <person name="Lapoint R."/>
            <person name="Lazzaro B.P."/>
            <person name="Lee S.J."/>
            <person name="Levesque L."/>
            <person name="Li R."/>
            <person name="Lin C.F."/>
            <person name="Lin M.F."/>
            <person name="Lindblad-Toh K."/>
            <person name="Llopart A."/>
            <person name="Long M."/>
            <person name="Low L."/>
            <person name="Lozovsky E."/>
            <person name="Lu J."/>
            <person name="Luo M."/>
            <person name="Machado C.A."/>
            <person name="Makalowski W."/>
            <person name="Marzo M."/>
            <person name="Matsuda M."/>
            <person name="Matzkin L."/>
            <person name="McAllister B."/>
            <person name="McBride C.S."/>
            <person name="McKernan B."/>
            <person name="McKernan K."/>
            <person name="Mendez-Lago M."/>
            <person name="Minx P."/>
            <person name="Mollenhauer M.U."/>
            <person name="Montooth K."/>
            <person name="Mount S.M."/>
            <person name="Mu X."/>
            <person name="Myers E."/>
            <person name="Negre B."/>
            <person name="Newfeld S."/>
            <person name="Nielsen R."/>
            <person name="Noor M.A."/>
            <person name="O'Grady P."/>
            <person name="Pachter L."/>
            <person name="Papaceit M."/>
            <person name="Parisi M.J."/>
            <person name="Parisi M."/>
            <person name="Parts L."/>
            <person name="Pedersen J.S."/>
            <person name="Pesole G."/>
            <person name="Phillippy A.M."/>
            <person name="Ponting C.P."/>
            <person name="Pop M."/>
            <person name="Porcelli D."/>
            <person name="Powell J.R."/>
            <person name="Prohaska S."/>
            <person name="Pruitt K."/>
            <person name="Puig M."/>
            <person name="Quesneville H."/>
            <person name="Ram K.R."/>
            <person name="Rand D."/>
            <person name="Rasmussen M.D."/>
            <person name="Reed L.K."/>
            <person name="Reenan R."/>
            <person name="Reily A."/>
            <person name="Remington K.A."/>
            <person name="Rieger T.T."/>
            <person name="Ritchie M.G."/>
            <person name="Robin C."/>
            <person name="Rogers Y.H."/>
            <person name="Rohde C."/>
            <person name="Rozas J."/>
            <person name="Rubenfield M.J."/>
            <person name="Ruiz A."/>
            <person name="Russo S."/>
            <person name="Salzberg S.L."/>
            <person name="Sanchez-Gracia A."/>
            <person name="Saranga D.J."/>
            <person name="Sato H."/>
            <person name="Schaeffer S.W."/>
            <person name="Schatz M.C."/>
            <person name="Schlenke T."/>
            <person name="Schwartz R."/>
            <person name="Segarra C."/>
            <person name="Singh R.S."/>
            <person name="Sirot L."/>
            <person name="Sirota M."/>
            <person name="Sisneros N.B."/>
            <person name="Smith C.D."/>
            <person name="Smith T.F."/>
            <person name="Spieth J."/>
            <person name="Stage D.E."/>
            <person name="Stark A."/>
            <person name="Stephan W."/>
            <person name="Strausberg R.L."/>
            <person name="Strempel S."/>
            <person name="Sturgill D."/>
            <person name="Sutton G."/>
            <person name="Sutton G.G."/>
            <person name="Tao W."/>
            <person name="Teichmann S."/>
            <person name="Tobari Y.N."/>
            <person name="Tomimura Y."/>
            <person name="Tsolas J.M."/>
            <person name="Valente V.L."/>
            <person name="Venter E."/>
            <person name="Venter J.C."/>
            <person name="Vicario S."/>
            <person name="Vieira F.G."/>
            <person name="Vilella A.J."/>
            <person name="Villasante A."/>
            <person name="Walenz B."/>
            <person name="Wang J."/>
            <person name="Wasserman M."/>
            <person name="Watts T."/>
            <person name="Wilson D."/>
            <person name="Wilson R.K."/>
            <person name="Wing R.A."/>
            <person name="Wolfner M.F."/>
            <person name="Wong A."/>
            <person name="Wong G.K."/>
            <person name="Wu C.I."/>
            <person name="Wu G."/>
            <person name="Yamamoto D."/>
            <person name="Yang H.P."/>
            <person name="Yang S.P."/>
            <person name="Yorke J.A."/>
            <person name="Yoshida K."/>
            <person name="Zdobnov E."/>
            <person name="Zhang P."/>
            <person name="Zhang Y."/>
            <person name="Zimin A.V."/>
            <person name="Baldwin J."/>
            <person name="Abdouelleil A."/>
            <person name="Abdulkadir J."/>
            <person name="Abebe A."/>
            <person name="Abera B."/>
            <person name="Abreu J."/>
            <person name="Acer S.C."/>
            <person name="Aftuck L."/>
            <person name="Alexander A."/>
            <person name="An P."/>
            <person name="Anderson E."/>
            <person name="Anderson S."/>
            <person name="Arachi H."/>
            <person name="Azer M."/>
            <person name="Bachantsang P."/>
            <person name="Barry A."/>
            <person name="Bayul T."/>
            <person name="Berlin A."/>
            <person name="Bessette D."/>
            <person name="Bloom T."/>
            <person name="Blye J."/>
            <person name="Boguslavskiy L."/>
            <person name="Bonnet C."/>
            <person name="Boukhgalter B."/>
            <person name="Bourzgui I."/>
            <person name="Brown A."/>
            <person name="Cahill P."/>
            <person name="Channer S."/>
            <person name="Cheshatsang Y."/>
            <person name="Chuda L."/>
            <person name="Citroen M."/>
            <person name="Collymore A."/>
            <person name="Cooke P."/>
            <person name="Costello M."/>
            <person name="D'Aco K."/>
            <person name="Daza R."/>
            <person name="De Haan G."/>
            <person name="DeGray S."/>
            <person name="DeMaso C."/>
            <person name="Dhargay N."/>
            <person name="Dooley K."/>
            <person name="Dooley E."/>
            <person name="Doricent M."/>
            <person name="Dorje P."/>
            <person name="Dorjee K."/>
            <person name="Dupes A."/>
            <person name="Elong R."/>
            <person name="Falk J."/>
            <person name="Farina A."/>
            <person name="Faro S."/>
            <person name="Ferguson D."/>
            <person name="Fisher S."/>
            <person name="Foley C.D."/>
            <person name="Franke A."/>
            <person name="Friedrich D."/>
            <person name="Gadbois L."/>
            <person name="Gearin G."/>
            <person name="Gearin C.R."/>
            <person name="Giannoukos G."/>
            <person name="Goode T."/>
            <person name="Graham J."/>
            <person name="Grandbois E."/>
            <person name="Grewal S."/>
            <person name="Gyaltsen K."/>
            <person name="Hafez N."/>
            <person name="Hagos B."/>
            <person name="Hall J."/>
            <person name="Henson C."/>
            <person name="Hollinger A."/>
            <person name="Honan T."/>
            <person name="Huard M.D."/>
            <person name="Hughes L."/>
            <person name="Hurhula B."/>
            <person name="Husby M.E."/>
            <person name="Kamat A."/>
            <person name="Kanga B."/>
            <person name="Kashin S."/>
            <person name="Khazanovich D."/>
            <person name="Kisner P."/>
            <person name="Lance K."/>
            <person name="Lara M."/>
            <person name="Lee W."/>
            <person name="Lennon N."/>
            <person name="Letendre F."/>
            <person name="LeVine R."/>
            <person name="Lipovsky A."/>
            <person name="Liu X."/>
            <person name="Liu J."/>
            <person name="Liu S."/>
            <person name="Lokyitsang T."/>
            <person name="Lokyitsang Y."/>
            <person name="Lubonja R."/>
            <person name="Lui A."/>
            <person name="MacDonald P."/>
            <person name="Magnisalis V."/>
            <person name="Maru K."/>
            <person name="Matthews C."/>
            <person name="McCusker W."/>
            <person name="McDonough S."/>
            <person name="Mehta T."/>
            <person name="Meldrim J."/>
            <person name="Meneus L."/>
            <person name="Mihai O."/>
            <person name="Mihalev A."/>
            <person name="Mihova T."/>
            <person name="Mittelman R."/>
            <person name="Mlenga V."/>
            <person name="Montmayeur A."/>
            <person name="Mulrain L."/>
            <person name="Navidi A."/>
            <person name="Naylor J."/>
            <person name="Negash T."/>
            <person name="Nguyen T."/>
            <person name="Nguyen N."/>
            <person name="Nicol R."/>
            <person name="Norbu C."/>
            <person name="Norbu N."/>
            <person name="Novod N."/>
            <person name="O'Neill B."/>
            <person name="Osman S."/>
            <person name="Markiewicz E."/>
            <person name="Oyono O.L."/>
            <person name="Patti C."/>
            <person name="Phunkhang P."/>
            <person name="Pierre F."/>
            <person name="Priest M."/>
            <person name="Raghuraman S."/>
            <person name="Rege F."/>
            <person name="Reyes R."/>
            <person name="Rise C."/>
            <person name="Rogov P."/>
            <person name="Ross K."/>
            <person name="Ryan E."/>
            <person name="Settipalli S."/>
            <person name="Shea T."/>
            <person name="Sherpa N."/>
            <person name="Shi L."/>
            <person name="Shih D."/>
            <person name="Sparrow T."/>
            <person name="Spaulding J."/>
            <person name="Stalker J."/>
            <person name="Stange-Thomann N."/>
            <person name="Stavropoulos S."/>
            <person name="Stone C."/>
            <person name="Strader C."/>
            <person name="Tesfaye S."/>
            <person name="Thomson T."/>
            <person name="Thoulutsang Y."/>
            <person name="Thoulutsang D."/>
            <person name="Topham K."/>
            <person name="Topping I."/>
            <person name="Tsamla T."/>
            <person name="Vassiliev H."/>
            <person name="Vo A."/>
            <person name="Wangchuk T."/>
            <person name="Wangdi T."/>
            <person name="Weiand M."/>
            <person name="Wilkinson J."/>
            <person name="Wilson A."/>
            <person name="Yadav S."/>
            <person name="Young G."/>
            <person name="Yu Q."/>
            <person name="Zembek L."/>
            <person name="Zhong D."/>
            <person name="Zimmer A."/>
            <person name="Zwirko Z."/>
            <person name="Jaffe D.B."/>
            <person name="Alvarez P."/>
            <person name="Brockman W."/>
            <person name="Butler J."/>
            <person name="Chin C."/>
            <person name="Gnerre S."/>
            <person name="Grabherr M."/>
            <person name="Kleber M."/>
            <person name="Mauceli E."/>
            <person name="MacCallum I."/>
        </authorList>
    </citation>
    <scope>NUCLEOTIDE SEQUENCE [LARGE SCALE GENOMIC DNA]</scope>
    <source>
        <strain evidence="14">Tucson 14030-0811.24</strain>
    </source>
</reference>
<dbReference type="GO" id="GO:0005829">
    <property type="term" value="C:cytosol"/>
    <property type="evidence" value="ECO:0007669"/>
    <property type="project" value="TreeGrafter"/>
</dbReference>
<evidence type="ECO:0000256" key="3">
    <source>
        <dbReference type="ARBA" id="ARBA00013109"/>
    </source>
</evidence>
<evidence type="ECO:0000256" key="8">
    <source>
        <dbReference type="ARBA" id="ARBA00032649"/>
    </source>
</evidence>
<dbReference type="PhylomeDB" id="B4NA74"/>
<dbReference type="InParanoid" id="B4NA74"/>
<protein>
    <recommendedName>
        <fullName evidence="9">Uroporphyrinogen-III synthase</fullName>
        <ecNumber evidence="3">4.2.1.75</ecNumber>
    </recommendedName>
    <alternativeName>
        <fullName evidence="8">Hydroxymethylbilane hydrolyase [cyclizing]</fullName>
    </alternativeName>
    <alternativeName>
        <fullName evidence="7">Uroporphyrinogen-III cosynthase</fullName>
    </alternativeName>
</protein>
<evidence type="ECO:0000256" key="7">
    <source>
        <dbReference type="ARBA" id="ARBA00031702"/>
    </source>
</evidence>
<name>B4NA74_DROWI</name>
<dbReference type="InterPro" id="IPR039793">
    <property type="entry name" value="UROS/Hem4"/>
</dbReference>
<evidence type="ECO:0000313" key="14">
    <source>
        <dbReference type="Proteomes" id="UP000007798"/>
    </source>
</evidence>
<evidence type="ECO:0000256" key="10">
    <source>
        <dbReference type="ARBA" id="ARBA00048617"/>
    </source>
</evidence>
<dbReference type="PANTHER" id="PTHR12390:SF0">
    <property type="entry name" value="UROPORPHYRINOGEN-III SYNTHASE"/>
    <property type="match status" value="1"/>
</dbReference>
<dbReference type="SMR" id="B4NA74"/>
<accession>B4NA74</accession>
<dbReference type="InterPro" id="IPR003754">
    <property type="entry name" value="4pyrrol_synth_uPrphyn_synth"/>
</dbReference>
<proteinExistence type="inferred from homology"/>
<comment type="catalytic activity">
    <reaction evidence="10">
        <text>hydroxymethylbilane = uroporphyrinogen III + H2O</text>
        <dbReference type="Rhea" id="RHEA:18965"/>
        <dbReference type="ChEBI" id="CHEBI:15377"/>
        <dbReference type="ChEBI" id="CHEBI:57308"/>
        <dbReference type="ChEBI" id="CHEBI:57845"/>
        <dbReference type="EC" id="4.2.1.75"/>
    </reaction>
</comment>
<keyword evidence="4" id="KW-0350">Heme biosynthesis</keyword>
<comment type="pathway">
    <text evidence="1">Porphyrin-containing compound metabolism; protoporphyrin-IX biosynthesis; coproporphyrinogen-III from 5-aminolevulinate: step 3/4.</text>
</comment>
<keyword evidence="6" id="KW-0627">Porphyrin biosynthesis</keyword>
<dbReference type="CDD" id="cd06578">
    <property type="entry name" value="HemD"/>
    <property type="match status" value="1"/>
</dbReference>
<evidence type="ECO:0000256" key="2">
    <source>
        <dbReference type="ARBA" id="ARBA00008133"/>
    </source>
</evidence>
<dbReference type="GO" id="GO:0006780">
    <property type="term" value="P:uroporphyrinogen III biosynthetic process"/>
    <property type="evidence" value="ECO:0007669"/>
    <property type="project" value="InterPro"/>
</dbReference>
<dbReference type="OrthoDB" id="5595751at2759"/>
<feature type="domain" description="Tetrapyrrole biosynthesis uroporphyrinogen III synthase" evidence="12">
    <location>
        <begin position="41"/>
        <end position="245"/>
    </location>
</feature>